<reference evidence="2 3" key="1">
    <citation type="submission" date="2017-11" db="EMBL/GenBank/DDBJ databases">
        <authorList>
            <person name="Kracher B."/>
        </authorList>
    </citation>
    <scope>NUCLEOTIDE SEQUENCE [LARGE SCALE GENOMIC DNA]</scope>
    <source>
        <strain evidence="2 3">RACE1</strain>
    </source>
</reference>
<dbReference type="AlphaFoldDB" id="A0A383UMK2"/>
<keyword evidence="1" id="KW-0732">Signal</keyword>
<evidence type="ECO:0000256" key="1">
    <source>
        <dbReference type="SAM" id="SignalP"/>
    </source>
</evidence>
<dbReference type="VEuPathDB" id="FungiDB:BLGHR1_11678"/>
<feature type="signal peptide" evidence="1">
    <location>
        <begin position="1"/>
        <end position="17"/>
    </location>
</feature>
<evidence type="ECO:0008006" key="4">
    <source>
        <dbReference type="Google" id="ProtNLM"/>
    </source>
</evidence>
<feature type="chain" id="PRO_5016921281" description="Csep0049 effector protein" evidence="1">
    <location>
        <begin position="18"/>
        <end position="154"/>
    </location>
</feature>
<dbReference type="EMBL" id="UNSH01000029">
    <property type="protein sequence ID" value="SZF00928.1"/>
    <property type="molecule type" value="Genomic_DNA"/>
</dbReference>
<organism evidence="2 3">
    <name type="scientific">Blumeria hordei</name>
    <name type="common">Barley powdery mildew</name>
    <name type="synonym">Blumeria graminis f. sp. hordei</name>
    <dbReference type="NCBI Taxonomy" id="2867405"/>
    <lineage>
        <taxon>Eukaryota</taxon>
        <taxon>Fungi</taxon>
        <taxon>Dikarya</taxon>
        <taxon>Ascomycota</taxon>
        <taxon>Pezizomycotina</taxon>
        <taxon>Leotiomycetes</taxon>
        <taxon>Erysiphales</taxon>
        <taxon>Erysiphaceae</taxon>
        <taxon>Blumeria</taxon>
    </lineage>
</organism>
<protein>
    <recommendedName>
        <fullName evidence="4">Csep0049 effector protein</fullName>
    </recommendedName>
</protein>
<sequence length="154" mass="15107">MLYLSFIVATLASAVTAQLNLPNNPNGVAGSATAPPSPRDISLPFISDASSRFASISREIAGQVSSVTSSIAAQASSLKSEASGNIMSVTSSLGAEASSISSKASSISSEIVSKTSALNGSKPTGTATDNAASHPTGAMAFGALFGAGVIVANL</sequence>
<gene>
    <name evidence="2" type="ORF">BLGHR1_11678</name>
</gene>
<evidence type="ECO:0000313" key="3">
    <source>
        <dbReference type="Proteomes" id="UP000275772"/>
    </source>
</evidence>
<evidence type="ECO:0000313" key="2">
    <source>
        <dbReference type="EMBL" id="SZF00928.1"/>
    </source>
</evidence>
<accession>A0A383UMK2</accession>
<name>A0A383UMK2_BLUHO</name>
<dbReference type="Proteomes" id="UP000275772">
    <property type="component" value="Unassembled WGS sequence"/>
</dbReference>
<proteinExistence type="predicted"/>